<protein>
    <submittedName>
        <fullName evidence="7">YihY/virulence factor BrkB family protein</fullName>
    </submittedName>
</protein>
<gene>
    <name evidence="7" type="ORF">N7U66_01415</name>
</gene>
<evidence type="ECO:0000256" key="1">
    <source>
        <dbReference type="ARBA" id="ARBA00004651"/>
    </source>
</evidence>
<dbReference type="KEGG" id="lnu:N7U66_01415"/>
<keyword evidence="2" id="KW-1003">Cell membrane</keyword>
<dbReference type="Pfam" id="PF03631">
    <property type="entry name" value="Virul_fac_BrkB"/>
    <property type="match status" value="1"/>
</dbReference>
<feature type="transmembrane region" description="Helical" evidence="6">
    <location>
        <begin position="142"/>
        <end position="165"/>
    </location>
</feature>
<keyword evidence="4 6" id="KW-1133">Transmembrane helix</keyword>
<organism evidence="7 8">
    <name type="scientific">Lacinutrix neustonica</name>
    <dbReference type="NCBI Taxonomy" id="2980107"/>
    <lineage>
        <taxon>Bacteria</taxon>
        <taxon>Pseudomonadati</taxon>
        <taxon>Bacteroidota</taxon>
        <taxon>Flavobacteriia</taxon>
        <taxon>Flavobacteriales</taxon>
        <taxon>Flavobacteriaceae</taxon>
        <taxon>Lacinutrix</taxon>
    </lineage>
</organism>
<accession>A0A9E8MVS7</accession>
<dbReference type="AlphaFoldDB" id="A0A9E8MVS7"/>
<keyword evidence="5 6" id="KW-0472">Membrane</keyword>
<sequence length="175" mass="19604">MLKVKNALALISEAAKSWYSSNPFQFSAIIAYYAILSLPALMIIIFNIVGAIWGRDIVQGEILGEISRAIGRETAESIRMMLVDQGNEKTSVFATVVGIGTLIYGSTGVFFQLQTAFDRIWESKQTQTNEILVVIYSRLKSFGFILIIGFLLLISFVLTSLLNTFSKRLHRFLPR</sequence>
<evidence type="ECO:0000313" key="8">
    <source>
        <dbReference type="Proteomes" id="UP001164705"/>
    </source>
</evidence>
<dbReference type="GO" id="GO:0005886">
    <property type="term" value="C:plasma membrane"/>
    <property type="evidence" value="ECO:0007669"/>
    <property type="project" value="UniProtKB-SubCell"/>
</dbReference>
<name>A0A9E8MVS7_9FLAO</name>
<dbReference type="Proteomes" id="UP001164705">
    <property type="component" value="Chromosome"/>
</dbReference>
<evidence type="ECO:0000256" key="4">
    <source>
        <dbReference type="ARBA" id="ARBA00022989"/>
    </source>
</evidence>
<evidence type="ECO:0000256" key="5">
    <source>
        <dbReference type="ARBA" id="ARBA00023136"/>
    </source>
</evidence>
<keyword evidence="3 6" id="KW-0812">Transmembrane</keyword>
<comment type="subcellular location">
    <subcellularLocation>
        <location evidence="1">Cell membrane</location>
        <topology evidence="1">Multi-pass membrane protein</topology>
    </subcellularLocation>
</comment>
<dbReference type="InterPro" id="IPR017039">
    <property type="entry name" value="Virul_fac_BrkB"/>
</dbReference>
<evidence type="ECO:0000256" key="3">
    <source>
        <dbReference type="ARBA" id="ARBA00022692"/>
    </source>
</evidence>
<evidence type="ECO:0000256" key="6">
    <source>
        <dbReference type="SAM" id="Phobius"/>
    </source>
</evidence>
<dbReference type="EMBL" id="CP113088">
    <property type="protein sequence ID" value="WAC02408.1"/>
    <property type="molecule type" value="Genomic_DNA"/>
</dbReference>
<dbReference type="PANTHER" id="PTHR30213">
    <property type="entry name" value="INNER MEMBRANE PROTEIN YHJD"/>
    <property type="match status" value="1"/>
</dbReference>
<keyword evidence="8" id="KW-1185">Reference proteome</keyword>
<dbReference type="RefSeq" id="WP_267677005.1">
    <property type="nucleotide sequence ID" value="NZ_CP113088.1"/>
</dbReference>
<reference evidence="7" key="1">
    <citation type="submission" date="2022-11" db="EMBL/GenBank/DDBJ databases">
        <title>Lacinutrix neustonica HL-RS19T sp. nov., isolated from the surface microlayer sample of brackish Lake Shihwa.</title>
        <authorList>
            <person name="Choi J.Y."/>
            <person name="Hwang C.Y."/>
        </authorList>
    </citation>
    <scope>NUCLEOTIDE SEQUENCE</scope>
    <source>
        <strain evidence="7">HL-RS19</strain>
    </source>
</reference>
<proteinExistence type="predicted"/>
<dbReference type="PANTHER" id="PTHR30213:SF1">
    <property type="entry name" value="INNER MEMBRANE PROTEIN YHJD"/>
    <property type="match status" value="1"/>
</dbReference>
<evidence type="ECO:0000313" key="7">
    <source>
        <dbReference type="EMBL" id="WAC02408.1"/>
    </source>
</evidence>
<feature type="transmembrane region" description="Helical" evidence="6">
    <location>
        <begin position="90"/>
        <end position="111"/>
    </location>
</feature>
<evidence type="ECO:0000256" key="2">
    <source>
        <dbReference type="ARBA" id="ARBA00022475"/>
    </source>
</evidence>
<feature type="transmembrane region" description="Helical" evidence="6">
    <location>
        <begin position="30"/>
        <end position="53"/>
    </location>
</feature>